<keyword evidence="3" id="KW-1185">Reference proteome</keyword>
<dbReference type="OrthoDB" id="9800872at2"/>
<dbReference type="AlphaFoldDB" id="A0A2P6MEU4"/>
<protein>
    <submittedName>
        <fullName evidence="2">Rhodanese</fullName>
    </submittedName>
</protein>
<dbReference type="InterPro" id="IPR050229">
    <property type="entry name" value="GlpE_sulfurtransferase"/>
</dbReference>
<dbReference type="EMBL" id="PVNS01000012">
    <property type="protein sequence ID" value="PRO64822.1"/>
    <property type="molecule type" value="Genomic_DNA"/>
</dbReference>
<reference evidence="2 3" key="1">
    <citation type="submission" date="2018-03" db="EMBL/GenBank/DDBJ databases">
        <title>Bacillus urumqiensis sp. nov., a moderately haloalkaliphilic bacterium isolated from a salt lake.</title>
        <authorList>
            <person name="Zhao B."/>
            <person name="Liao Z."/>
        </authorList>
    </citation>
    <scope>NUCLEOTIDE SEQUENCE [LARGE SCALE GENOMIC DNA]</scope>
    <source>
        <strain evidence="2 3">BZ-SZ-XJ18</strain>
    </source>
</reference>
<dbReference type="PANTHER" id="PTHR43031:SF17">
    <property type="entry name" value="SULFURTRANSFERASE YTWF-RELATED"/>
    <property type="match status" value="1"/>
</dbReference>
<proteinExistence type="predicted"/>
<dbReference type="PANTHER" id="PTHR43031">
    <property type="entry name" value="FAD-DEPENDENT OXIDOREDUCTASE"/>
    <property type="match status" value="1"/>
</dbReference>
<name>A0A2P6MEU4_ALKUR</name>
<feature type="domain" description="Rhodanese" evidence="1">
    <location>
        <begin position="11"/>
        <end position="95"/>
    </location>
</feature>
<evidence type="ECO:0000313" key="2">
    <source>
        <dbReference type="EMBL" id="PRO64822.1"/>
    </source>
</evidence>
<accession>A0A2P6MEU4</accession>
<dbReference type="Pfam" id="PF00581">
    <property type="entry name" value="Rhodanese"/>
    <property type="match status" value="1"/>
</dbReference>
<comment type="caution">
    <text evidence="2">The sequence shown here is derived from an EMBL/GenBank/DDBJ whole genome shotgun (WGS) entry which is preliminary data.</text>
</comment>
<evidence type="ECO:0000259" key="1">
    <source>
        <dbReference type="PROSITE" id="PS50206"/>
    </source>
</evidence>
<dbReference type="PROSITE" id="PS50206">
    <property type="entry name" value="RHODANESE_3"/>
    <property type="match status" value="1"/>
</dbReference>
<organism evidence="2 3">
    <name type="scientific">Alkalicoccus urumqiensis</name>
    <name type="common">Bacillus urumqiensis</name>
    <dbReference type="NCBI Taxonomy" id="1548213"/>
    <lineage>
        <taxon>Bacteria</taxon>
        <taxon>Bacillati</taxon>
        <taxon>Bacillota</taxon>
        <taxon>Bacilli</taxon>
        <taxon>Bacillales</taxon>
        <taxon>Bacillaceae</taxon>
        <taxon>Alkalicoccus</taxon>
    </lineage>
</organism>
<gene>
    <name evidence="2" type="ORF">C6I21_13000</name>
</gene>
<dbReference type="SUPFAM" id="SSF52821">
    <property type="entry name" value="Rhodanese/Cell cycle control phosphatase"/>
    <property type="match status" value="1"/>
</dbReference>
<dbReference type="SMART" id="SM00450">
    <property type="entry name" value="RHOD"/>
    <property type="match status" value="1"/>
</dbReference>
<evidence type="ECO:0000313" key="3">
    <source>
        <dbReference type="Proteomes" id="UP000243650"/>
    </source>
</evidence>
<sequence length="95" mass="10379">MKEISAPALLNYPPEQLVDVRENAEVRSGIIPGAIHIPLGEIPGRMQELDKSMPVTIICRSGNRSAHAAEYLESFGYETVNVTGGMKSWPGEISR</sequence>
<dbReference type="CDD" id="cd00158">
    <property type="entry name" value="RHOD"/>
    <property type="match status" value="1"/>
</dbReference>
<dbReference type="RefSeq" id="WP_105959917.1">
    <property type="nucleotide sequence ID" value="NZ_PVNS01000012.1"/>
</dbReference>
<dbReference type="InterPro" id="IPR036873">
    <property type="entry name" value="Rhodanese-like_dom_sf"/>
</dbReference>
<dbReference type="Proteomes" id="UP000243650">
    <property type="component" value="Unassembled WGS sequence"/>
</dbReference>
<dbReference type="InterPro" id="IPR001763">
    <property type="entry name" value="Rhodanese-like_dom"/>
</dbReference>
<dbReference type="Gene3D" id="3.40.250.10">
    <property type="entry name" value="Rhodanese-like domain"/>
    <property type="match status" value="1"/>
</dbReference>